<protein>
    <submittedName>
        <fullName evidence="1">15798_t:CDS:1</fullName>
    </submittedName>
</protein>
<organism evidence="1 2">
    <name type="scientific">Racocetra persica</name>
    <dbReference type="NCBI Taxonomy" id="160502"/>
    <lineage>
        <taxon>Eukaryota</taxon>
        <taxon>Fungi</taxon>
        <taxon>Fungi incertae sedis</taxon>
        <taxon>Mucoromycota</taxon>
        <taxon>Glomeromycotina</taxon>
        <taxon>Glomeromycetes</taxon>
        <taxon>Diversisporales</taxon>
        <taxon>Gigasporaceae</taxon>
        <taxon>Racocetra</taxon>
    </lineage>
</organism>
<comment type="caution">
    <text evidence="1">The sequence shown here is derived from an EMBL/GenBank/DDBJ whole genome shotgun (WGS) entry which is preliminary data.</text>
</comment>
<reference evidence="1" key="1">
    <citation type="submission" date="2021-06" db="EMBL/GenBank/DDBJ databases">
        <authorList>
            <person name="Kallberg Y."/>
            <person name="Tangrot J."/>
            <person name="Rosling A."/>
        </authorList>
    </citation>
    <scope>NUCLEOTIDE SEQUENCE</scope>
    <source>
        <strain evidence="1">MA461A</strain>
    </source>
</reference>
<feature type="non-terminal residue" evidence="1">
    <location>
        <position position="1"/>
    </location>
</feature>
<gene>
    <name evidence="1" type="ORF">RPERSI_LOCUS14972</name>
</gene>
<evidence type="ECO:0000313" key="2">
    <source>
        <dbReference type="Proteomes" id="UP000789920"/>
    </source>
</evidence>
<dbReference type="EMBL" id="CAJVQC010035282">
    <property type="protein sequence ID" value="CAG8758598.1"/>
    <property type="molecule type" value="Genomic_DNA"/>
</dbReference>
<feature type="non-terminal residue" evidence="1">
    <location>
        <position position="53"/>
    </location>
</feature>
<sequence length="53" mass="6389">QNPLWHFTILKEIKDQHINSENELPENWFEPSKPRDDFDQQEVVESLLEAQLL</sequence>
<proteinExistence type="predicted"/>
<dbReference type="Proteomes" id="UP000789920">
    <property type="component" value="Unassembled WGS sequence"/>
</dbReference>
<keyword evidence="2" id="KW-1185">Reference proteome</keyword>
<evidence type="ECO:0000313" key="1">
    <source>
        <dbReference type="EMBL" id="CAG8758598.1"/>
    </source>
</evidence>
<name>A0ACA9QM97_9GLOM</name>
<accession>A0ACA9QM97</accession>